<evidence type="ECO:0000313" key="1">
    <source>
        <dbReference type="EMBL" id="KAL0283610.1"/>
    </source>
</evidence>
<accession>A0AAW2INM3</accession>
<gene>
    <name evidence="1" type="ORF">Sangu_2879100</name>
</gene>
<sequence length="133" mass="15645">MAWQPSDGGGSMYHPSDAEAWRFLTGHIPNLQQSSIMDWVCAWMGSHYMDSNTNDKKACYFDYHIQFLPHDHPYRRNNKAFTKYRVERKVECSRLTGDEIHDWVTEFSPTVKVPLTLSPSYDSEHKWMKKSIL</sequence>
<comment type="caution">
    <text evidence="1">The sequence shown here is derived from an EMBL/GenBank/DDBJ whole genome shotgun (WGS) entry which is preliminary data.</text>
</comment>
<organism evidence="1">
    <name type="scientific">Sesamum angustifolium</name>
    <dbReference type="NCBI Taxonomy" id="2727405"/>
    <lineage>
        <taxon>Eukaryota</taxon>
        <taxon>Viridiplantae</taxon>
        <taxon>Streptophyta</taxon>
        <taxon>Embryophyta</taxon>
        <taxon>Tracheophyta</taxon>
        <taxon>Spermatophyta</taxon>
        <taxon>Magnoliopsida</taxon>
        <taxon>eudicotyledons</taxon>
        <taxon>Gunneridae</taxon>
        <taxon>Pentapetalae</taxon>
        <taxon>asterids</taxon>
        <taxon>lamiids</taxon>
        <taxon>Lamiales</taxon>
        <taxon>Pedaliaceae</taxon>
        <taxon>Sesamum</taxon>
    </lineage>
</organism>
<reference evidence="1" key="2">
    <citation type="journal article" date="2024" name="Plant">
        <title>Genomic evolution and insights into agronomic trait innovations of Sesamum species.</title>
        <authorList>
            <person name="Miao H."/>
            <person name="Wang L."/>
            <person name="Qu L."/>
            <person name="Liu H."/>
            <person name="Sun Y."/>
            <person name="Le M."/>
            <person name="Wang Q."/>
            <person name="Wei S."/>
            <person name="Zheng Y."/>
            <person name="Lin W."/>
            <person name="Duan Y."/>
            <person name="Cao H."/>
            <person name="Xiong S."/>
            <person name="Wang X."/>
            <person name="Wei L."/>
            <person name="Li C."/>
            <person name="Ma Q."/>
            <person name="Ju M."/>
            <person name="Zhao R."/>
            <person name="Li G."/>
            <person name="Mu C."/>
            <person name="Tian Q."/>
            <person name="Mei H."/>
            <person name="Zhang T."/>
            <person name="Gao T."/>
            <person name="Zhang H."/>
        </authorList>
    </citation>
    <scope>NUCLEOTIDE SEQUENCE</scope>
    <source>
        <strain evidence="1">G01</strain>
    </source>
</reference>
<proteinExistence type="predicted"/>
<protein>
    <submittedName>
        <fullName evidence="1">Uncharacterized protein</fullName>
    </submittedName>
</protein>
<dbReference type="AlphaFoldDB" id="A0AAW2INM3"/>
<name>A0AAW2INM3_9LAMI</name>
<dbReference type="EMBL" id="JACGWK010001711">
    <property type="protein sequence ID" value="KAL0283610.1"/>
    <property type="molecule type" value="Genomic_DNA"/>
</dbReference>
<reference evidence="1" key="1">
    <citation type="submission" date="2020-06" db="EMBL/GenBank/DDBJ databases">
        <authorList>
            <person name="Li T."/>
            <person name="Hu X."/>
            <person name="Zhang T."/>
            <person name="Song X."/>
            <person name="Zhang H."/>
            <person name="Dai N."/>
            <person name="Sheng W."/>
            <person name="Hou X."/>
            <person name="Wei L."/>
        </authorList>
    </citation>
    <scope>NUCLEOTIDE SEQUENCE</scope>
    <source>
        <strain evidence="1">G01</strain>
        <tissue evidence="1">Leaf</tissue>
    </source>
</reference>